<dbReference type="AlphaFoldDB" id="L8WN32"/>
<dbReference type="HOGENOM" id="CLU_3351384_0_0_1"/>
<comment type="caution">
    <text evidence="1">The sequence shown here is derived from an EMBL/GenBank/DDBJ whole genome shotgun (WGS) entry which is preliminary data.</text>
</comment>
<sequence>MLTLQQHGWPLPGENCTYRETYTPEALSIVKSRMRLV</sequence>
<reference evidence="1 2" key="1">
    <citation type="journal article" date="2013" name="Nat. Commun.">
        <title>The evolution and pathogenic mechanisms of the rice sheath blight pathogen.</title>
        <authorList>
            <person name="Zheng A."/>
            <person name="Lin R."/>
            <person name="Xu L."/>
            <person name="Qin P."/>
            <person name="Tang C."/>
            <person name="Ai P."/>
            <person name="Zhang D."/>
            <person name="Liu Y."/>
            <person name="Sun Z."/>
            <person name="Feng H."/>
            <person name="Wang Y."/>
            <person name="Chen Y."/>
            <person name="Liang X."/>
            <person name="Fu R."/>
            <person name="Li Q."/>
            <person name="Zhang J."/>
            <person name="Yu X."/>
            <person name="Xie Z."/>
            <person name="Ding L."/>
            <person name="Guan P."/>
            <person name="Tang J."/>
            <person name="Liang Y."/>
            <person name="Wang S."/>
            <person name="Deng Q."/>
            <person name="Li S."/>
            <person name="Zhu J."/>
            <person name="Wang L."/>
            <person name="Liu H."/>
            <person name="Li P."/>
        </authorList>
    </citation>
    <scope>NUCLEOTIDE SEQUENCE [LARGE SCALE GENOMIC DNA]</scope>
    <source>
        <strain evidence="2">AG-1 IA</strain>
    </source>
</reference>
<name>L8WN32_THACA</name>
<proteinExistence type="predicted"/>
<evidence type="ECO:0000313" key="2">
    <source>
        <dbReference type="Proteomes" id="UP000011668"/>
    </source>
</evidence>
<organism evidence="1 2">
    <name type="scientific">Thanatephorus cucumeris (strain AG1-IA)</name>
    <name type="common">Rice sheath blight fungus</name>
    <name type="synonym">Rhizoctonia solani</name>
    <dbReference type="NCBI Taxonomy" id="983506"/>
    <lineage>
        <taxon>Eukaryota</taxon>
        <taxon>Fungi</taxon>
        <taxon>Dikarya</taxon>
        <taxon>Basidiomycota</taxon>
        <taxon>Agaricomycotina</taxon>
        <taxon>Agaricomycetes</taxon>
        <taxon>Cantharellales</taxon>
        <taxon>Ceratobasidiaceae</taxon>
        <taxon>Rhizoctonia</taxon>
        <taxon>Rhizoctonia solani AG-1</taxon>
    </lineage>
</organism>
<dbReference type="Proteomes" id="UP000011668">
    <property type="component" value="Unassembled WGS sequence"/>
</dbReference>
<accession>L8WN32</accession>
<gene>
    <name evidence="1" type="ORF">AG1IA_06614</name>
</gene>
<keyword evidence="2" id="KW-1185">Reference proteome</keyword>
<protein>
    <submittedName>
        <fullName evidence="1">Uncharacterized protein</fullName>
    </submittedName>
</protein>
<evidence type="ECO:0000313" key="1">
    <source>
        <dbReference type="EMBL" id="ELU39360.1"/>
    </source>
</evidence>
<dbReference type="EMBL" id="AFRT01001800">
    <property type="protein sequence ID" value="ELU39360.1"/>
    <property type="molecule type" value="Genomic_DNA"/>
</dbReference>